<feature type="domain" description="Zn(2)-C6 fungal-type" evidence="2">
    <location>
        <begin position="9"/>
        <end position="38"/>
    </location>
</feature>
<dbReference type="GO" id="GO:0000981">
    <property type="term" value="F:DNA-binding transcription factor activity, RNA polymerase II-specific"/>
    <property type="evidence" value="ECO:0007669"/>
    <property type="project" value="InterPro"/>
</dbReference>
<dbReference type="OrthoDB" id="4314040at2759"/>
<dbReference type="Proteomes" id="UP000824998">
    <property type="component" value="Unassembled WGS sequence"/>
</dbReference>
<comment type="caution">
    <text evidence="3">The sequence shown here is derived from an EMBL/GenBank/DDBJ whole genome shotgun (WGS) entry which is preliminary data.</text>
</comment>
<evidence type="ECO:0000313" key="4">
    <source>
        <dbReference type="Proteomes" id="UP000824998"/>
    </source>
</evidence>
<gene>
    <name evidence="3" type="ORF">BJ875DRAFT_72373</name>
</gene>
<protein>
    <recommendedName>
        <fullName evidence="2">Zn(2)-C6 fungal-type domain-containing protein</fullName>
    </recommendedName>
</protein>
<dbReference type="Pfam" id="PF00172">
    <property type="entry name" value="Zn_clus"/>
    <property type="match status" value="1"/>
</dbReference>
<sequence length="452" mass="50236">MPGVPNGRACEGCRKQKKKCDEKTPSCGRCTRLALVCVGSGQQRFKFKEHQALRSSQKTKPPEAKIPGISVIQVYRIPKSELTLLATSFIQTISPTTDIRYNLAWTYGIFLEEIPRRLGKNEALDTSIAALVSSHSSFCAGQKISVDALMKYSHALKALRNCLDDRSKAHESETLCSVMILMICQSFIGIDNGVWTGHSEGATQLLKARGYLDIKDDFECKLLLSLRGPVLFESLFNAKINFSSWEWQTFVENPLDGDTLEGKMMHSLTRVPGFMLRRRKQLQSGIDDPSLVDEVRSNYDNYQPVLAAIRERLMAIRLSPPIKGFKGPDNDFISILLERAYGIGLTIGIILNQILSAIDVGNTDLASESTFFAKEIMILNESAPKHGPVGGGYIELCLVAVLLGTNDEAIIAHAEEEFANFYKNMRNGHKMSTKAALEKTRRRILLLDVGES</sequence>
<dbReference type="GO" id="GO:0008270">
    <property type="term" value="F:zinc ion binding"/>
    <property type="evidence" value="ECO:0007669"/>
    <property type="project" value="InterPro"/>
</dbReference>
<evidence type="ECO:0000313" key="3">
    <source>
        <dbReference type="EMBL" id="KAG9232673.1"/>
    </source>
</evidence>
<dbReference type="Pfam" id="PF11951">
    <property type="entry name" value="Fungal_trans_2"/>
    <property type="match status" value="1"/>
</dbReference>
<evidence type="ECO:0000259" key="2">
    <source>
        <dbReference type="PROSITE" id="PS50048"/>
    </source>
</evidence>
<dbReference type="PROSITE" id="PS50048">
    <property type="entry name" value="ZN2_CY6_FUNGAL_2"/>
    <property type="match status" value="1"/>
</dbReference>
<dbReference type="SMART" id="SM00066">
    <property type="entry name" value="GAL4"/>
    <property type="match status" value="1"/>
</dbReference>
<evidence type="ECO:0000256" key="1">
    <source>
        <dbReference type="ARBA" id="ARBA00023242"/>
    </source>
</evidence>
<accession>A0A9P7YF12</accession>
<dbReference type="PROSITE" id="PS00463">
    <property type="entry name" value="ZN2_CY6_FUNGAL_1"/>
    <property type="match status" value="1"/>
</dbReference>
<dbReference type="SUPFAM" id="SSF57701">
    <property type="entry name" value="Zn2/Cys6 DNA-binding domain"/>
    <property type="match status" value="1"/>
</dbReference>
<dbReference type="PANTHER" id="PTHR38111:SF11">
    <property type="entry name" value="TRANSCRIPTION FACTOR DOMAIN-CONTAINING PROTEIN-RELATED"/>
    <property type="match status" value="1"/>
</dbReference>
<name>A0A9P7YF12_9HELO</name>
<dbReference type="InterPro" id="IPR053178">
    <property type="entry name" value="Osmoadaptation_assoc"/>
</dbReference>
<reference evidence="3" key="1">
    <citation type="journal article" date="2021" name="IMA Fungus">
        <title>Genomic characterization of three marine fungi, including Emericellopsis atlantica sp. nov. with signatures of a generalist lifestyle and marine biomass degradation.</title>
        <authorList>
            <person name="Hagestad O.C."/>
            <person name="Hou L."/>
            <person name="Andersen J.H."/>
            <person name="Hansen E.H."/>
            <person name="Altermark B."/>
            <person name="Li C."/>
            <person name="Kuhnert E."/>
            <person name="Cox R.J."/>
            <person name="Crous P.W."/>
            <person name="Spatafora J.W."/>
            <person name="Lail K."/>
            <person name="Amirebrahimi M."/>
            <person name="Lipzen A."/>
            <person name="Pangilinan J."/>
            <person name="Andreopoulos W."/>
            <person name="Hayes R.D."/>
            <person name="Ng V."/>
            <person name="Grigoriev I.V."/>
            <person name="Jackson S.A."/>
            <person name="Sutton T.D.S."/>
            <person name="Dobson A.D.W."/>
            <person name="Rama T."/>
        </authorList>
    </citation>
    <scope>NUCLEOTIDE SEQUENCE</scope>
    <source>
        <strain evidence="3">TRa018bII</strain>
    </source>
</reference>
<dbReference type="CDD" id="cd00067">
    <property type="entry name" value="GAL4"/>
    <property type="match status" value="1"/>
</dbReference>
<dbReference type="PANTHER" id="PTHR38111">
    <property type="entry name" value="ZN(2)-C6 FUNGAL-TYPE DOMAIN-CONTAINING PROTEIN-RELATED"/>
    <property type="match status" value="1"/>
</dbReference>
<dbReference type="Gene3D" id="4.10.240.10">
    <property type="entry name" value="Zn(2)-C6 fungal-type DNA-binding domain"/>
    <property type="match status" value="1"/>
</dbReference>
<dbReference type="InterPro" id="IPR001138">
    <property type="entry name" value="Zn2Cys6_DnaBD"/>
</dbReference>
<dbReference type="InterPro" id="IPR021858">
    <property type="entry name" value="Fun_TF"/>
</dbReference>
<keyword evidence="1" id="KW-0539">Nucleus</keyword>
<dbReference type="AlphaFoldDB" id="A0A9P7YF12"/>
<organism evidence="3 4">
    <name type="scientific">Amylocarpus encephaloides</name>
    <dbReference type="NCBI Taxonomy" id="45428"/>
    <lineage>
        <taxon>Eukaryota</taxon>
        <taxon>Fungi</taxon>
        <taxon>Dikarya</taxon>
        <taxon>Ascomycota</taxon>
        <taxon>Pezizomycotina</taxon>
        <taxon>Leotiomycetes</taxon>
        <taxon>Helotiales</taxon>
        <taxon>Helotiales incertae sedis</taxon>
        <taxon>Amylocarpus</taxon>
    </lineage>
</organism>
<dbReference type="EMBL" id="MU251536">
    <property type="protein sequence ID" value="KAG9232673.1"/>
    <property type="molecule type" value="Genomic_DNA"/>
</dbReference>
<proteinExistence type="predicted"/>
<keyword evidence="4" id="KW-1185">Reference proteome</keyword>
<dbReference type="InterPro" id="IPR036864">
    <property type="entry name" value="Zn2-C6_fun-type_DNA-bd_sf"/>
</dbReference>